<dbReference type="GO" id="GO:0044718">
    <property type="term" value="P:siderophore transmembrane transport"/>
    <property type="evidence" value="ECO:0007669"/>
    <property type="project" value="TreeGrafter"/>
</dbReference>
<dbReference type="InterPro" id="IPR036942">
    <property type="entry name" value="Beta-barrel_TonB_sf"/>
</dbReference>
<dbReference type="Gene3D" id="2.170.130.10">
    <property type="entry name" value="TonB-dependent receptor, plug domain"/>
    <property type="match status" value="1"/>
</dbReference>
<comment type="subcellular location">
    <subcellularLocation>
        <location evidence="1 8">Cell outer membrane</location>
        <topology evidence="1 8">Multi-pass membrane protein</topology>
    </subcellularLocation>
</comment>
<dbReference type="SUPFAM" id="SSF56935">
    <property type="entry name" value="Porins"/>
    <property type="match status" value="1"/>
</dbReference>
<evidence type="ECO:0000313" key="12">
    <source>
        <dbReference type="EMBL" id="MWC42219.1"/>
    </source>
</evidence>
<dbReference type="Pfam" id="PF07715">
    <property type="entry name" value="Plug"/>
    <property type="match status" value="1"/>
</dbReference>
<keyword evidence="3 8" id="KW-1134">Transmembrane beta strand</keyword>
<accession>A0A1G7MNG1</accession>
<evidence type="ECO:0000256" key="9">
    <source>
        <dbReference type="RuleBase" id="RU003357"/>
    </source>
</evidence>
<dbReference type="InterPro" id="IPR000531">
    <property type="entry name" value="Beta-barrel_TonB"/>
</dbReference>
<evidence type="ECO:0000256" key="8">
    <source>
        <dbReference type="PROSITE-ProRule" id="PRU01360"/>
    </source>
</evidence>
<dbReference type="Proteomes" id="UP000323502">
    <property type="component" value="Unassembled WGS sequence"/>
</dbReference>
<dbReference type="EMBL" id="WSUT01000001">
    <property type="protein sequence ID" value="MWC42219.1"/>
    <property type="molecule type" value="Genomic_DNA"/>
</dbReference>
<keyword evidence="5 9" id="KW-0798">TonB box</keyword>
<gene>
    <name evidence="12" type="ORF">GQR91_00905</name>
    <name evidence="13" type="ORF">SAMN05216557_104266</name>
</gene>
<organism evidence="13 14">
    <name type="scientific">Sphingomonas carotinifaciens</name>
    <dbReference type="NCBI Taxonomy" id="1166323"/>
    <lineage>
        <taxon>Bacteria</taxon>
        <taxon>Pseudomonadati</taxon>
        <taxon>Pseudomonadota</taxon>
        <taxon>Alphaproteobacteria</taxon>
        <taxon>Sphingomonadales</taxon>
        <taxon>Sphingomonadaceae</taxon>
        <taxon>Sphingomonas</taxon>
    </lineage>
</organism>
<keyword evidence="6 8" id="KW-0472">Membrane</keyword>
<keyword evidence="4 8" id="KW-0812">Transmembrane</keyword>
<evidence type="ECO:0000256" key="1">
    <source>
        <dbReference type="ARBA" id="ARBA00004571"/>
    </source>
</evidence>
<dbReference type="PANTHER" id="PTHR30069:SF40">
    <property type="entry name" value="TONB-DEPENDENT RECEPTOR NMB0964-RELATED"/>
    <property type="match status" value="1"/>
</dbReference>
<reference evidence="12 15" key="2">
    <citation type="submission" date="2019-12" db="EMBL/GenBank/DDBJ databases">
        <authorList>
            <person name="Zheng J."/>
        </authorList>
    </citation>
    <scope>NUCLEOTIDE SEQUENCE [LARGE SCALE GENOMIC DNA]</scope>
    <source>
        <strain evidence="12 15">DSM 27347</strain>
    </source>
</reference>
<evidence type="ECO:0000256" key="6">
    <source>
        <dbReference type="ARBA" id="ARBA00023136"/>
    </source>
</evidence>
<evidence type="ECO:0000313" key="13">
    <source>
        <dbReference type="EMBL" id="SDF63214.1"/>
    </source>
</evidence>
<dbReference type="OrthoDB" id="9795928at2"/>
<dbReference type="InterPro" id="IPR039426">
    <property type="entry name" value="TonB-dep_rcpt-like"/>
</dbReference>
<evidence type="ECO:0000313" key="14">
    <source>
        <dbReference type="Proteomes" id="UP000323502"/>
    </source>
</evidence>
<dbReference type="InterPro" id="IPR037066">
    <property type="entry name" value="Plug_dom_sf"/>
</dbReference>
<keyword evidence="12" id="KW-0675">Receptor</keyword>
<dbReference type="EMBL" id="FNBI01000004">
    <property type="protein sequence ID" value="SDF63214.1"/>
    <property type="molecule type" value="Genomic_DNA"/>
</dbReference>
<name>A0A1G7MNG1_9SPHN</name>
<protein>
    <submittedName>
        <fullName evidence="13">Iron complex outermembrane recepter protein</fullName>
    </submittedName>
    <submittedName>
        <fullName evidence="12">TonB-dependent receptor plug domain-containing protein</fullName>
    </submittedName>
</protein>
<proteinExistence type="inferred from homology"/>
<dbReference type="GO" id="GO:0009279">
    <property type="term" value="C:cell outer membrane"/>
    <property type="evidence" value="ECO:0007669"/>
    <property type="project" value="UniProtKB-SubCell"/>
</dbReference>
<dbReference type="InterPro" id="IPR012910">
    <property type="entry name" value="Plug_dom"/>
</dbReference>
<feature type="domain" description="TonB-dependent receptor plug" evidence="11">
    <location>
        <begin position="72"/>
        <end position="177"/>
    </location>
</feature>
<evidence type="ECO:0000256" key="2">
    <source>
        <dbReference type="ARBA" id="ARBA00022448"/>
    </source>
</evidence>
<dbReference type="GO" id="GO:0015344">
    <property type="term" value="F:siderophore uptake transmembrane transporter activity"/>
    <property type="evidence" value="ECO:0007669"/>
    <property type="project" value="TreeGrafter"/>
</dbReference>
<dbReference type="Proteomes" id="UP000436801">
    <property type="component" value="Unassembled WGS sequence"/>
</dbReference>
<feature type="domain" description="TonB-dependent receptor-like beta-barrel" evidence="10">
    <location>
        <begin position="290"/>
        <end position="751"/>
    </location>
</feature>
<keyword evidence="7 8" id="KW-0998">Cell outer membrane</keyword>
<evidence type="ECO:0000256" key="7">
    <source>
        <dbReference type="ARBA" id="ARBA00023237"/>
    </source>
</evidence>
<evidence type="ECO:0000256" key="5">
    <source>
        <dbReference type="ARBA" id="ARBA00023077"/>
    </source>
</evidence>
<comment type="similarity">
    <text evidence="8 9">Belongs to the TonB-dependent receptor family.</text>
</comment>
<evidence type="ECO:0000259" key="11">
    <source>
        <dbReference type="Pfam" id="PF07715"/>
    </source>
</evidence>
<dbReference type="PANTHER" id="PTHR30069">
    <property type="entry name" value="TONB-DEPENDENT OUTER MEMBRANE RECEPTOR"/>
    <property type="match status" value="1"/>
</dbReference>
<evidence type="ECO:0000259" key="10">
    <source>
        <dbReference type="Pfam" id="PF00593"/>
    </source>
</evidence>
<reference evidence="13 14" key="1">
    <citation type="submission" date="2016-10" db="EMBL/GenBank/DDBJ databases">
        <authorList>
            <person name="Varghese N."/>
            <person name="Submissions S."/>
        </authorList>
    </citation>
    <scope>NUCLEOTIDE SEQUENCE [LARGE SCALE GENOMIC DNA]</scope>
    <source>
        <strain evidence="13 14">S7-754</strain>
    </source>
</reference>
<dbReference type="Gene3D" id="2.40.170.20">
    <property type="entry name" value="TonB-dependent receptor, beta-barrel domain"/>
    <property type="match status" value="1"/>
</dbReference>
<dbReference type="RefSeq" id="WP_149682590.1">
    <property type="nucleotide sequence ID" value="NZ_JACIEY010000006.1"/>
</dbReference>
<keyword evidence="2 8" id="KW-0813">Transport</keyword>
<evidence type="ECO:0000313" key="15">
    <source>
        <dbReference type="Proteomes" id="UP000436801"/>
    </source>
</evidence>
<dbReference type="Pfam" id="PF00593">
    <property type="entry name" value="TonB_dep_Rec_b-barrel"/>
    <property type="match status" value="1"/>
</dbReference>
<dbReference type="AlphaFoldDB" id="A0A1G7MNG1"/>
<evidence type="ECO:0000256" key="4">
    <source>
        <dbReference type="ARBA" id="ARBA00022692"/>
    </source>
</evidence>
<dbReference type="PROSITE" id="PS52016">
    <property type="entry name" value="TONB_DEPENDENT_REC_3"/>
    <property type="match status" value="1"/>
</dbReference>
<evidence type="ECO:0000256" key="3">
    <source>
        <dbReference type="ARBA" id="ARBA00022452"/>
    </source>
</evidence>
<keyword evidence="14" id="KW-1185">Reference proteome</keyword>
<sequence>MGAPFRVGGVKTVCFEKLRSGITVSCAAAAFAICAAEPVSGQEASVEREEERDDERRPRHTDIVVTGQSLSVEESPLPVQVLAGEELAHRRQGGLGETLAGLPGVHLDNFGGGASRPVIRGQTLPRIEILSDGANLYDASSVSPDHAITTDPLLLDAIEIQRGPAAVRYGGNASNGAINLIDGKIPKTLPVGGLTGATEIRYGTGDQEKTVVGRVTGSLGQFAVHAEGARRAAEDYAVPGSYGSDTLRDSFAQSTSYAVGTSWVTAKGYLGAAYTRVENRYGLPGHSHANGVCHLHGYPFPEPGRIDLHCVGHGSYQNPFTNPDSDTALINLRSERVDVRADYVDLLPGIANVRVRGSYTDYRHDEIDGPILYSRYTNEVWDGRLELTHKPLFGFTGTLGAQYTDGTFNGLNLINLHVPPSDGLGFHGTPDYRTRSVGIFLNERRSFGAVDIELAARKDWRTINVPVPGAFYINLEEEYQGYYIDTYGANWREAVEQEYRAWWVEDNPDRKHNPFSASVGATWNIRGGYSIALSLAHTERAPNMRELFADGSNLATNSYEVGLLASPNFVKTYLPDEMLADDDVMERTRAANVTFRKAGGPLAYEVGMFYQKVDNYIFAHLLETEMGTGTRHNFLLYTAVDAEFYGVDGQVSYQPTPASRVTVFGDYVRANVRNSDDNLPRIPPGRLGTRYEHRVGPLSGDVEYSHSFGQDRVASYETPTSGYDLVNATLSYRFDLGQVKAVELYVRGTNLLNDLAFVHTSFVKDQSPLRGRNFVIGMRHAF</sequence>